<organism evidence="1">
    <name type="scientific">Anguilla anguilla</name>
    <name type="common">European freshwater eel</name>
    <name type="synonym">Muraena anguilla</name>
    <dbReference type="NCBI Taxonomy" id="7936"/>
    <lineage>
        <taxon>Eukaryota</taxon>
        <taxon>Metazoa</taxon>
        <taxon>Chordata</taxon>
        <taxon>Craniata</taxon>
        <taxon>Vertebrata</taxon>
        <taxon>Euteleostomi</taxon>
        <taxon>Actinopterygii</taxon>
        <taxon>Neopterygii</taxon>
        <taxon>Teleostei</taxon>
        <taxon>Anguilliformes</taxon>
        <taxon>Anguillidae</taxon>
        <taxon>Anguilla</taxon>
    </lineage>
</organism>
<protein>
    <submittedName>
        <fullName evidence="1">Uncharacterized protein</fullName>
    </submittedName>
</protein>
<dbReference type="AlphaFoldDB" id="A0A0E9U552"/>
<name>A0A0E9U552_ANGAN</name>
<dbReference type="EMBL" id="GBXM01047631">
    <property type="protein sequence ID" value="JAH60946.1"/>
    <property type="molecule type" value="Transcribed_RNA"/>
</dbReference>
<reference evidence="1" key="1">
    <citation type="submission" date="2014-11" db="EMBL/GenBank/DDBJ databases">
        <authorList>
            <person name="Amaro Gonzalez C."/>
        </authorList>
    </citation>
    <scope>NUCLEOTIDE SEQUENCE</scope>
</reference>
<sequence length="70" mass="8135">MFEDLCRDAIRSCTFVVFQAPGGLAGFKELWRSVEMQDWWKVWKFIEDVKTNRVGEVEEGLKLLCPPSVL</sequence>
<evidence type="ECO:0000313" key="1">
    <source>
        <dbReference type="EMBL" id="JAH60946.1"/>
    </source>
</evidence>
<reference evidence="1" key="2">
    <citation type="journal article" date="2015" name="Fish Shellfish Immunol.">
        <title>Early steps in the European eel (Anguilla anguilla)-Vibrio vulnificus interaction in the gills: Role of the RtxA13 toxin.</title>
        <authorList>
            <person name="Callol A."/>
            <person name="Pajuelo D."/>
            <person name="Ebbesson L."/>
            <person name="Teles M."/>
            <person name="MacKenzie S."/>
            <person name="Amaro C."/>
        </authorList>
    </citation>
    <scope>NUCLEOTIDE SEQUENCE</scope>
</reference>
<proteinExistence type="predicted"/>
<accession>A0A0E9U552</accession>